<evidence type="ECO:0000259" key="2">
    <source>
        <dbReference type="Pfam" id="PF05707"/>
    </source>
</evidence>
<keyword evidence="4" id="KW-1185">Reference proteome</keyword>
<protein>
    <submittedName>
        <fullName evidence="3">Zonular occludens toxin (Zot)</fullName>
    </submittedName>
</protein>
<feature type="transmembrane region" description="Helical" evidence="1">
    <location>
        <begin position="206"/>
        <end position="225"/>
    </location>
</feature>
<keyword evidence="1" id="KW-1133">Transmembrane helix</keyword>
<reference evidence="4" key="1">
    <citation type="submission" date="2017-02" db="EMBL/GenBank/DDBJ databases">
        <authorList>
            <person name="Varghese N."/>
            <person name="Submissions S."/>
        </authorList>
    </citation>
    <scope>NUCLEOTIDE SEQUENCE [LARGE SCALE GENOMIC DNA]</scope>
    <source>
        <strain evidence="4">ATCC BAA-34</strain>
    </source>
</reference>
<gene>
    <name evidence="3" type="ORF">SAMN02745119_03360</name>
</gene>
<dbReference type="AlphaFoldDB" id="A0A1T4SA27"/>
<dbReference type="Pfam" id="PF05707">
    <property type="entry name" value="Zot"/>
    <property type="match status" value="1"/>
</dbReference>
<dbReference type="STRING" id="115783.SAMN02745119_03360"/>
<dbReference type="EMBL" id="FUWR01000036">
    <property type="protein sequence ID" value="SKA25037.1"/>
    <property type="molecule type" value="Genomic_DNA"/>
</dbReference>
<organism evidence="3 4">
    <name type="scientific">Trichlorobacter thiogenes</name>
    <dbReference type="NCBI Taxonomy" id="115783"/>
    <lineage>
        <taxon>Bacteria</taxon>
        <taxon>Pseudomonadati</taxon>
        <taxon>Thermodesulfobacteriota</taxon>
        <taxon>Desulfuromonadia</taxon>
        <taxon>Geobacterales</taxon>
        <taxon>Geobacteraceae</taxon>
        <taxon>Trichlorobacter</taxon>
    </lineage>
</organism>
<dbReference type="RefSeq" id="WP_078791600.1">
    <property type="nucleotide sequence ID" value="NZ_FUWR01000036.1"/>
</dbReference>
<dbReference type="Gene3D" id="3.40.50.300">
    <property type="entry name" value="P-loop containing nucleotide triphosphate hydrolases"/>
    <property type="match status" value="1"/>
</dbReference>
<dbReference type="InterPro" id="IPR008900">
    <property type="entry name" value="Zot_N"/>
</dbReference>
<name>A0A1T4SA27_9BACT</name>
<evidence type="ECO:0000256" key="1">
    <source>
        <dbReference type="SAM" id="Phobius"/>
    </source>
</evidence>
<dbReference type="OrthoDB" id="9800070at2"/>
<sequence>MISIVSGVPGSGKSYYMVNYLSKFYTYDEFYKEFHIKENILVISNIDDLRVPHLKLDSPFLIGDPENGIEGKYSILDFFTVSNFQKLMEIKRVKNIILLIDESQKLFPRDFKDKDVLYFFQYHRHLGVDIILGCQDHLDLSRSILALPECIYQAVPRSKAIAGAFRYHVTDRRGKHMRTQTLRKRQAVFSAYKSYSSDEIQKPKNIIMHWIIIFCVFMTVGGLLFKTAVAGIRAKSEKHKQDPSKPVARTVIPEPMKNISSSRINPALTAFSPVSSSKMSQPVSVQGSNNLSGFLPPYTEPQKPAVSKSAPLPASTIESVHNRAVPQDAAELSLNERKTSLSVYYVWRNKTDSGMTDDIANIPVDATYKRYRATW</sequence>
<dbReference type="InterPro" id="IPR027417">
    <property type="entry name" value="P-loop_NTPase"/>
</dbReference>
<keyword evidence="1" id="KW-0812">Transmembrane</keyword>
<dbReference type="SUPFAM" id="SSF52540">
    <property type="entry name" value="P-loop containing nucleoside triphosphate hydrolases"/>
    <property type="match status" value="1"/>
</dbReference>
<proteinExistence type="predicted"/>
<evidence type="ECO:0000313" key="3">
    <source>
        <dbReference type="EMBL" id="SKA25037.1"/>
    </source>
</evidence>
<keyword evidence="1" id="KW-0472">Membrane</keyword>
<accession>A0A1T4SA27</accession>
<feature type="domain" description="Zona occludens toxin N-terminal" evidence="2">
    <location>
        <begin position="1"/>
        <end position="197"/>
    </location>
</feature>
<dbReference type="Proteomes" id="UP000190102">
    <property type="component" value="Unassembled WGS sequence"/>
</dbReference>
<evidence type="ECO:0000313" key="4">
    <source>
        <dbReference type="Proteomes" id="UP000190102"/>
    </source>
</evidence>